<sequence length="660" mass="75541">MKLLRSLAIPKFVIVIAFLYALYYPFLYLVLYLSTPAGYTLVGGRSMDDGILLYFMRSFQNDFADPWSYLLPMKTYASPSFTTPLIYLPLGYLAYLMRIPYFVMDLLVQALANFVFLLVIYLFIGGFVDRRHTNLAFLLFSLSSGSGGFIYFLLALGGNYESFFDPSTIYHQAMEGIYDFFETQGLIPITTMRLYYTFPLICGFLELICFKRFLDSGGKGRLILSGLFLGLTFAFYPIHGIAFALITFLMAAVSIAKIGFRQNWAKLSSLSVVYTISLAGTLPWLFSYLQNPIMFRIYADVVASRARLTYLVLVMSMNLIFTVYDFYKTIGNRQMLIYLLVAVGSLISFEVFMLVLQNDFFLNVRLPQFLLAFPSYSKLSMVSLAGVFSLLFLIEVNRLRKRAGFFSENLSFFYLWLALFTALSIAPAKLFFGLNTYRSVHFLWLPLAIISSSGIQKVAFSMTNRILKWKQGGGFPQVLKTASDKGLSAVKRAFSLERYLATLIVTLIIFISIFSFIFYAIFFVQIPLRSLYPAYVTNEDYNALTYLKSLPQGHALSSPEIGYFLPFITDKFSLLGSVEHTLDYYEKFNDYKKFFSVTTTHDERRKILKKYRIDYVFQGYKESSISHGWLKLGAADGLELIFNNKGARIYRVSIDTRSSY</sequence>
<feature type="transmembrane region" description="Helical" evidence="1">
    <location>
        <begin position="136"/>
        <end position="156"/>
    </location>
</feature>
<feature type="transmembrane region" description="Helical" evidence="1">
    <location>
        <begin position="306"/>
        <end position="324"/>
    </location>
</feature>
<name>A0A6V8PZ80_9ACTN</name>
<comment type="caution">
    <text evidence="2">The sequence shown here is derived from an EMBL/GenBank/DDBJ whole genome shotgun (WGS) entry which is preliminary data.</text>
</comment>
<evidence type="ECO:0000313" key="2">
    <source>
        <dbReference type="EMBL" id="GFP37144.1"/>
    </source>
</evidence>
<dbReference type="Proteomes" id="UP000561271">
    <property type="component" value="Unassembled WGS sequence"/>
</dbReference>
<gene>
    <name evidence="2" type="ORF">HKBW3S44_00824</name>
</gene>
<reference evidence="2 3" key="1">
    <citation type="journal article" date="2020" name="Front. Microbiol.">
        <title>Single-cell genomics of novel Actinobacteria with the Wood-Ljungdahl pathway discovered in a serpentinizing system.</title>
        <authorList>
            <person name="Merino N."/>
            <person name="Kawai M."/>
            <person name="Boyd E.S."/>
            <person name="Colman D.R."/>
            <person name="McGlynn S.E."/>
            <person name="Nealson K.H."/>
            <person name="Kurokawa K."/>
            <person name="Hongoh Y."/>
        </authorList>
    </citation>
    <scope>NUCLEOTIDE SEQUENCE [LARGE SCALE GENOMIC DNA]</scope>
    <source>
        <strain evidence="2 3">S44</strain>
    </source>
</reference>
<feature type="transmembrane region" description="Helical" evidence="1">
    <location>
        <begin position="376"/>
        <end position="394"/>
    </location>
</feature>
<dbReference type="AlphaFoldDB" id="A0A6V8PZ80"/>
<feature type="transmembrane region" description="Helical" evidence="1">
    <location>
        <begin position="194"/>
        <end position="214"/>
    </location>
</feature>
<evidence type="ECO:0000313" key="3">
    <source>
        <dbReference type="Proteomes" id="UP000561271"/>
    </source>
</evidence>
<keyword evidence="1" id="KW-1133">Transmembrane helix</keyword>
<feature type="transmembrane region" description="Helical" evidence="1">
    <location>
        <begin position="499"/>
        <end position="522"/>
    </location>
</feature>
<organism evidence="2 3">
    <name type="scientific">Candidatus Hakubella thermalkaliphila</name>
    <dbReference type="NCBI Taxonomy" id="2754717"/>
    <lineage>
        <taxon>Bacteria</taxon>
        <taxon>Bacillati</taxon>
        <taxon>Actinomycetota</taxon>
        <taxon>Actinomycetota incertae sedis</taxon>
        <taxon>Candidatus Hakubellales</taxon>
        <taxon>Candidatus Hakubellaceae</taxon>
        <taxon>Candidatus Hakubella</taxon>
    </lineage>
</organism>
<feature type="transmembrane region" description="Helical" evidence="1">
    <location>
        <begin position="12"/>
        <end position="33"/>
    </location>
</feature>
<dbReference type="EMBL" id="BLSC01000053">
    <property type="protein sequence ID" value="GFP37144.1"/>
    <property type="molecule type" value="Genomic_DNA"/>
</dbReference>
<feature type="transmembrane region" description="Helical" evidence="1">
    <location>
        <begin position="234"/>
        <end position="255"/>
    </location>
</feature>
<feature type="transmembrane region" description="Helical" evidence="1">
    <location>
        <begin position="336"/>
        <end position="356"/>
    </location>
</feature>
<proteinExistence type="predicted"/>
<feature type="transmembrane region" description="Helical" evidence="1">
    <location>
        <begin position="414"/>
        <end position="434"/>
    </location>
</feature>
<protein>
    <recommendedName>
        <fullName evidence="4">Membrane protein 6-pyruvoyl-tetrahydropterin synthase-related domain-containing protein</fullName>
    </recommendedName>
</protein>
<feature type="transmembrane region" description="Helical" evidence="1">
    <location>
        <begin position="102"/>
        <end position="124"/>
    </location>
</feature>
<feature type="transmembrane region" description="Helical" evidence="1">
    <location>
        <begin position="440"/>
        <end position="460"/>
    </location>
</feature>
<feature type="transmembrane region" description="Helical" evidence="1">
    <location>
        <begin position="267"/>
        <end position="286"/>
    </location>
</feature>
<evidence type="ECO:0000256" key="1">
    <source>
        <dbReference type="SAM" id="Phobius"/>
    </source>
</evidence>
<accession>A0A6V8PZ80</accession>
<keyword evidence="1" id="KW-0472">Membrane</keyword>
<evidence type="ECO:0008006" key="4">
    <source>
        <dbReference type="Google" id="ProtNLM"/>
    </source>
</evidence>
<keyword evidence="1" id="KW-0812">Transmembrane</keyword>